<dbReference type="InterPro" id="IPR027475">
    <property type="entry name" value="Asparaginase/glutaminase_AS2"/>
</dbReference>
<dbReference type="Pfam" id="PF18195">
    <property type="entry name" value="GatD_N"/>
    <property type="match status" value="1"/>
</dbReference>
<comment type="subunit">
    <text evidence="5 8">Heterodimer of GatD and GatE.</text>
</comment>
<dbReference type="SFLD" id="SFLDS00057">
    <property type="entry name" value="Glutaminase/Asparaginase"/>
    <property type="match status" value="1"/>
</dbReference>
<dbReference type="InterPro" id="IPR006033">
    <property type="entry name" value="AsnA_fam"/>
</dbReference>
<dbReference type="InterPro" id="IPR027474">
    <property type="entry name" value="L-asparaginase_N"/>
</dbReference>
<dbReference type="GO" id="GO:0050567">
    <property type="term" value="F:glutaminyl-tRNA synthase (glutamine-hydrolyzing) activity"/>
    <property type="evidence" value="ECO:0007669"/>
    <property type="project" value="UniProtKB-UniRule"/>
</dbReference>
<comment type="function">
    <text evidence="5 8">Allows the formation of correctly charged Gln-tRNA(Gln) through the transamidation of misacylated Glu-tRNA(Gln) in organisms which lack glutaminyl-tRNA synthetase. The reaction takes place in the presence of glutamine and ATP through an activated gamma-phospho-Glu-tRNA(Gln). The GatDE system is specific for glutamate and does not act on aspartate.</text>
</comment>
<evidence type="ECO:0000256" key="1">
    <source>
        <dbReference type="ARBA" id="ARBA00022598"/>
    </source>
</evidence>
<name>A0AAW4PRM5_9EURY</name>
<dbReference type="SMART" id="SM00870">
    <property type="entry name" value="Asparaginase"/>
    <property type="match status" value="1"/>
</dbReference>
<organism evidence="12 13">
    <name type="scientific">Haloarcula rubra</name>
    <dbReference type="NCBI Taxonomy" id="2487747"/>
    <lineage>
        <taxon>Archaea</taxon>
        <taxon>Methanobacteriati</taxon>
        <taxon>Methanobacteriota</taxon>
        <taxon>Stenosarchaea group</taxon>
        <taxon>Halobacteria</taxon>
        <taxon>Halobacteriales</taxon>
        <taxon>Haloarculaceae</taxon>
        <taxon>Haloarcula</taxon>
    </lineage>
</organism>
<feature type="domain" description="Asparaginase/glutaminase C-terminal" evidence="10">
    <location>
        <begin position="293"/>
        <end position="397"/>
    </location>
</feature>
<evidence type="ECO:0000313" key="12">
    <source>
        <dbReference type="EMBL" id="MBX0323794.1"/>
    </source>
</evidence>
<evidence type="ECO:0000256" key="3">
    <source>
        <dbReference type="ARBA" id="ARBA00022840"/>
    </source>
</evidence>
<dbReference type="InterPro" id="IPR040919">
    <property type="entry name" value="Asparaginase_C"/>
</dbReference>
<dbReference type="EC" id="6.3.5.-" evidence="5 8"/>
<dbReference type="PROSITE" id="PS00144">
    <property type="entry name" value="ASN_GLN_ASE_1"/>
    <property type="match status" value="1"/>
</dbReference>
<dbReference type="PRINTS" id="PR00139">
    <property type="entry name" value="ASNGLNASE"/>
</dbReference>
<dbReference type="HAMAP" id="MF_00586">
    <property type="entry name" value="GatD"/>
    <property type="match status" value="1"/>
</dbReference>
<dbReference type="Gene3D" id="2.30.30.520">
    <property type="match status" value="1"/>
</dbReference>
<dbReference type="GO" id="GO:0004067">
    <property type="term" value="F:asparaginase activity"/>
    <property type="evidence" value="ECO:0007669"/>
    <property type="project" value="UniProtKB-UniRule"/>
</dbReference>
<keyword evidence="4 5" id="KW-0648">Protein biosynthesis</keyword>
<feature type="active site" evidence="5 6">
    <location>
        <position position="87"/>
    </location>
</feature>
<dbReference type="InterPro" id="IPR036152">
    <property type="entry name" value="Asp/glu_Ase-like_sf"/>
</dbReference>
<evidence type="ECO:0000256" key="4">
    <source>
        <dbReference type="ARBA" id="ARBA00022917"/>
    </source>
</evidence>
<proteinExistence type="inferred from homology"/>
<feature type="active site" evidence="5">
    <location>
        <position position="240"/>
    </location>
</feature>
<dbReference type="NCBIfam" id="TIGR00519">
    <property type="entry name" value="asnASE_I"/>
    <property type="match status" value="1"/>
</dbReference>
<dbReference type="AlphaFoldDB" id="A0AAW4PRM5"/>
<dbReference type="InterPro" id="IPR040918">
    <property type="entry name" value="GatD_N"/>
</dbReference>
<dbReference type="NCBIfam" id="NF003217">
    <property type="entry name" value="PRK04183.1"/>
    <property type="match status" value="1"/>
</dbReference>
<dbReference type="GO" id="GO:0006450">
    <property type="term" value="P:regulation of translational fidelity"/>
    <property type="evidence" value="ECO:0007669"/>
    <property type="project" value="InterPro"/>
</dbReference>
<dbReference type="SUPFAM" id="SSF53774">
    <property type="entry name" value="Glutaminase/Asparaginase"/>
    <property type="match status" value="1"/>
</dbReference>
<dbReference type="InterPro" id="IPR011878">
    <property type="entry name" value="GatD"/>
</dbReference>
<evidence type="ECO:0000256" key="8">
    <source>
        <dbReference type="RuleBase" id="RU004457"/>
    </source>
</evidence>
<dbReference type="InterPro" id="IPR027473">
    <property type="entry name" value="L-asparaginase_C"/>
</dbReference>
<dbReference type="PANTHER" id="PTHR11707:SF28">
    <property type="entry name" value="60 KDA LYSOPHOSPHOLIPASE"/>
    <property type="match status" value="1"/>
</dbReference>
<dbReference type="Pfam" id="PF00710">
    <property type="entry name" value="Asparaginase"/>
    <property type="match status" value="1"/>
</dbReference>
<dbReference type="Gene3D" id="3.40.50.1170">
    <property type="entry name" value="L-asparaginase, N-terminal domain"/>
    <property type="match status" value="1"/>
</dbReference>
<comment type="catalytic activity">
    <reaction evidence="5 8">
        <text>L-glutamyl-tRNA(Gln) + L-glutamine + ATP + H2O = L-glutaminyl-tRNA(Gln) + L-glutamate + ADP + phosphate + H(+)</text>
        <dbReference type="Rhea" id="RHEA:17521"/>
        <dbReference type="Rhea" id="RHEA-COMP:9681"/>
        <dbReference type="Rhea" id="RHEA-COMP:9684"/>
        <dbReference type="ChEBI" id="CHEBI:15377"/>
        <dbReference type="ChEBI" id="CHEBI:15378"/>
        <dbReference type="ChEBI" id="CHEBI:29985"/>
        <dbReference type="ChEBI" id="CHEBI:30616"/>
        <dbReference type="ChEBI" id="CHEBI:43474"/>
        <dbReference type="ChEBI" id="CHEBI:58359"/>
        <dbReference type="ChEBI" id="CHEBI:78520"/>
        <dbReference type="ChEBI" id="CHEBI:78521"/>
        <dbReference type="ChEBI" id="CHEBI:456216"/>
    </reaction>
</comment>
<feature type="domain" description="GatD N-terminal" evidence="11">
    <location>
        <begin position="1"/>
        <end position="51"/>
    </location>
</feature>
<accession>A0AAW4PRM5</accession>
<evidence type="ECO:0000256" key="2">
    <source>
        <dbReference type="ARBA" id="ARBA00022741"/>
    </source>
</evidence>
<gene>
    <name evidence="5 12" type="primary">gatD</name>
    <name evidence="12" type="ORF">EGH21_12215</name>
</gene>
<evidence type="ECO:0000259" key="10">
    <source>
        <dbReference type="Pfam" id="PF17763"/>
    </source>
</evidence>
<evidence type="ECO:0000256" key="5">
    <source>
        <dbReference type="HAMAP-Rule" id="MF_00586"/>
    </source>
</evidence>
<dbReference type="InterPro" id="IPR020827">
    <property type="entry name" value="Asparaginase/glutaminase_AS1"/>
</dbReference>
<sequence>MNAGDRVRVDSADQSYEGVLLPSSTPDHLVVKLDGGYNVGIDRDEATVEVLESDVYDVESAQDEDGSSEIEFDEDLPTVSLISTGGTIASTVDYRTGAVTAQFDAEDVLRAVPDLAGMANYRGRVVANILSENMTPEVWQDLARAVRDEIEAGADGVVVMHGTDTMQFTAAALAFMLDTPVPIVFTGSQRSADRPSSDNVMNAVCAVEAAKSDCAEVLVCMHADESDDRCALHRGTRVRKNHTSRRDAFETVGARPLGDVDYDTDGDNAVTFRREYARRGETDLALYDDLATDVELLKFTPGMSTDLLETAAEGSEGLVLEGTGLGHVNTEWISVIEDLDIPVVMTSQCLEGRVCDRVYDTGRDLLDAGVVEGEDVLPGTAKVKLMWALENSSDVEDTMRESLAGEIQDRSTPWL</sequence>
<dbReference type="SUPFAM" id="SSF141300">
    <property type="entry name" value="GatD N-terminal domain-like"/>
    <property type="match status" value="1"/>
</dbReference>
<feature type="active site" evidence="5">
    <location>
        <position position="164"/>
    </location>
</feature>
<keyword evidence="13" id="KW-1185">Reference proteome</keyword>
<keyword evidence="3 5" id="KW-0067">ATP-binding</keyword>
<protein>
    <recommendedName>
        <fullName evidence="5 8">Glutamyl-tRNA(Gln) amidotransferase subunit D</fullName>
        <shortName evidence="5">Glu-ADT subunit D</shortName>
        <ecNumber evidence="5 8">6.3.5.-</ecNumber>
    </recommendedName>
</protein>
<comment type="caution">
    <text evidence="12">The sequence shown here is derived from an EMBL/GenBank/DDBJ whole genome shotgun (WGS) entry which is preliminary data.</text>
</comment>
<dbReference type="GO" id="GO:0006412">
    <property type="term" value="P:translation"/>
    <property type="evidence" value="ECO:0007669"/>
    <property type="project" value="UniProtKB-UniRule"/>
</dbReference>
<feature type="domain" description="L-asparaginase N-terminal" evidence="9">
    <location>
        <begin position="79"/>
        <end position="261"/>
    </location>
</feature>
<dbReference type="PANTHER" id="PTHR11707">
    <property type="entry name" value="L-ASPARAGINASE"/>
    <property type="match status" value="1"/>
</dbReference>
<dbReference type="PIRSF" id="PIRSF001220">
    <property type="entry name" value="L-ASNase_gatD"/>
    <property type="match status" value="1"/>
</dbReference>
<keyword evidence="2 5" id="KW-0547">Nucleotide-binding</keyword>
<dbReference type="RefSeq" id="WP_220618760.1">
    <property type="nucleotide sequence ID" value="NZ_RKLR01000004.1"/>
</dbReference>
<dbReference type="Proteomes" id="UP001430377">
    <property type="component" value="Unassembled WGS sequence"/>
</dbReference>
<evidence type="ECO:0000256" key="7">
    <source>
        <dbReference type="PROSITE-ProRule" id="PRU10100"/>
    </source>
</evidence>
<dbReference type="InterPro" id="IPR037222">
    <property type="entry name" value="GatD_N_sf"/>
</dbReference>
<reference evidence="12 13" key="1">
    <citation type="submission" date="2021-06" db="EMBL/GenBank/DDBJ databases">
        <title>Halomicroarcula sp. a new haloarchaeum isolated from saline soil.</title>
        <authorList>
            <person name="Duran-Viseras A."/>
            <person name="Sanchez-Porro C."/>
            <person name="Ventosa A."/>
        </authorList>
    </citation>
    <scope>NUCLEOTIDE SEQUENCE [LARGE SCALE GENOMIC DNA]</scope>
    <source>
        <strain evidence="12 13">F13</strain>
    </source>
</reference>
<dbReference type="PIRSF" id="PIRSF500175">
    <property type="entry name" value="Glu_ADT_D"/>
    <property type="match status" value="1"/>
</dbReference>
<dbReference type="InterPro" id="IPR037152">
    <property type="entry name" value="L-asparaginase_N_sf"/>
</dbReference>
<dbReference type="GO" id="GO:0005524">
    <property type="term" value="F:ATP binding"/>
    <property type="evidence" value="ECO:0007669"/>
    <property type="project" value="UniProtKB-KW"/>
</dbReference>
<keyword evidence="1 5" id="KW-0436">Ligase</keyword>
<evidence type="ECO:0000259" key="11">
    <source>
        <dbReference type="Pfam" id="PF18195"/>
    </source>
</evidence>
<dbReference type="PROSITE" id="PS00917">
    <property type="entry name" value="ASN_GLN_ASE_2"/>
    <property type="match status" value="1"/>
</dbReference>
<feature type="active site" evidence="5 7">
    <location>
        <position position="163"/>
    </location>
</feature>
<dbReference type="InterPro" id="IPR006034">
    <property type="entry name" value="Asparaginase/glutaminase-like"/>
</dbReference>
<dbReference type="Gene3D" id="3.40.50.40">
    <property type="match status" value="1"/>
</dbReference>
<dbReference type="EMBL" id="RKLR01000004">
    <property type="protein sequence ID" value="MBX0323794.1"/>
    <property type="molecule type" value="Genomic_DNA"/>
</dbReference>
<dbReference type="PROSITE" id="PS51732">
    <property type="entry name" value="ASN_GLN_ASE_3"/>
    <property type="match status" value="1"/>
</dbReference>
<comment type="similarity">
    <text evidence="5 8">Belongs to the asparaginase 1 family. GatD subfamily.</text>
</comment>
<evidence type="ECO:0000259" key="9">
    <source>
        <dbReference type="Pfam" id="PF00710"/>
    </source>
</evidence>
<evidence type="ECO:0000256" key="6">
    <source>
        <dbReference type="PROSITE-ProRule" id="PRU10099"/>
    </source>
</evidence>
<evidence type="ECO:0000313" key="13">
    <source>
        <dbReference type="Proteomes" id="UP001430377"/>
    </source>
</evidence>
<dbReference type="Pfam" id="PF17763">
    <property type="entry name" value="Asparaginase_C"/>
    <property type="match status" value="1"/>
</dbReference>
<dbReference type="NCBIfam" id="TIGR02153">
    <property type="entry name" value="gatD_arch"/>
    <property type="match status" value="1"/>
</dbReference>
<dbReference type="GO" id="GO:0006520">
    <property type="term" value="P:amino acid metabolic process"/>
    <property type="evidence" value="ECO:0007669"/>
    <property type="project" value="InterPro"/>
</dbReference>
<dbReference type="CDD" id="cd08962">
    <property type="entry name" value="GatD"/>
    <property type="match status" value="1"/>
</dbReference>